<reference evidence="2 3" key="1">
    <citation type="submission" date="2019-02" db="EMBL/GenBank/DDBJ databases">
        <title>Dyella amyloliquefaciens sp. nov., isolated from forest soil.</title>
        <authorList>
            <person name="Gao Z.-H."/>
            <person name="Qiu L.-H."/>
        </authorList>
    </citation>
    <scope>NUCLEOTIDE SEQUENCE [LARGE SCALE GENOMIC DNA]</scope>
    <source>
        <strain evidence="2 3">KACC 12747</strain>
    </source>
</reference>
<feature type="chain" id="PRO_5020612718" evidence="1">
    <location>
        <begin position="23"/>
        <end position="150"/>
    </location>
</feature>
<keyword evidence="3" id="KW-1185">Reference proteome</keyword>
<accession>A0A4R0Z2Y1</accession>
<dbReference type="EMBL" id="SJTG01000001">
    <property type="protein sequence ID" value="TCI12670.1"/>
    <property type="molecule type" value="Genomic_DNA"/>
</dbReference>
<feature type="signal peptide" evidence="1">
    <location>
        <begin position="1"/>
        <end position="22"/>
    </location>
</feature>
<dbReference type="InterPro" id="IPR021957">
    <property type="entry name" value="DUF3574"/>
</dbReference>
<keyword evidence="1" id="KW-0732">Signal</keyword>
<evidence type="ECO:0000313" key="2">
    <source>
        <dbReference type="EMBL" id="TCI12670.1"/>
    </source>
</evidence>
<comment type="caution">
    <text evidence="2">The sequence shown here is derived from an EMBL/GenBank/DDBJ whole genome shotgun (WGS) entry which is preliminary data.</text>
</comment>
<sequence length="150" mass="16416">MQRIRHALVVFVMLLITACASSAPASRSTLSAVDTASGGGAPIWFETRLYFGVGPADGHSAADDEARWRRFLDDVVTPRFPAGLSVVDVYGQWKEPGEASPERLRSKELLIIHRNTPADRAGIEAIRDAWKQRTGDHSVLRVTQAVDASF</sequence>
<proteinExistence type="predicted"/>
<dbReference type="AlphaFoldDB" id="A0A4R0Z2Y1"/>
<protein>
    <submittedName>
        <fullName evidence="2">DUF3574 domain-containing protein</fullName>
    </submittedName>
</protein>
<gene>
    <name evidence="2" type="ORF">EZM97_04820</name>
</gene>
<name>A0A4R0Z2Y1_9GAMM</name>
<dbReference type="Pfam" id="PF12098">
    <property type="entry name" value="DUF3574"/>
    <property type="match status" value="1"/>
</dbReference>
<evidence type="ECO:0000256" key="1">
    <source>
        <dbReference type="SAM" id="SignalP"/>
    </source>
</evidence>
<organism evidence="2 3">
    <name type="scientific">Dyella soli</name>
    <dbReference type="NCBI Taxonomy" id="522319"/>
    <lineage>
        <taxon>Bacteria</taxon>
        <taxon>Pseudomonadati</taxon>
        <taxon>Pseudomonadota</taxon>
        <taxon>Gammaproteobacteria</taxon>
        <taxon>Lysobacterales</taxon>
        <taxon>Rhodanobacteraceae</taxon>
        <taxon>Dyella</taxon>
    </lineage>
</organism>
<evidence type="ECO:0000313" key="3">
    <source>
        <dbReference type="Proteomes" id="UP000291822"/>
    </source>
</evidence>
<dbReference type="PROSITE" id="PS51257">
    <property type="entry name" value="PROKAR_LIPOPROTEIN"/>
    <property type="match status" value="1"/>
</dbReference>
<dbReference type="Proteomes" id="UP000291822">
    <property type="component" value="Unassembled WGS sequence"/>
</dbReference>